<evidence type="ECO:0008006" key="3">
    <source>
        <dbReference type="Google" id="ProtNLM"/>
    </source>
</evidence>
<evidence type="ECO:0000313" key="1">
    <source>
        <dbReference type="EMBL" id="OMJ66669.1"/>
    </source>
</evidence>
<dbReference type="Proteomes" id="UP000187209">
    <property type="component" value="Unassembled WGS sequence"/>
</dbReference>
<dbReference type="AlphaFoldDB" id="A0A1R2AQB1"/>
<evidence type="ECO:0000313" key="2">
    <source>
        <dbReference type="Proteomes" id="UP000187209"/>
    </source>
</evidence>
<accession>A0A1R2AQB1</accession>
<dbReference type="EMBL" id="MPUH01001662">
    <property type="protein sequence ID" value="OMJ66669.1"/>
    <property type="molecule type" value="Genomic_DNA"/>
</dbReference>
<organism evidence="1 2">
    <name type="scientific">Stentor coeruleus</name>
    <dbReference type="NCBI Taxonomy" id="5963"/>
    <lineage>
        <taxon>Eukaryota</taxon>
        <taxon>Sar</taxon>
        <taxon>Alveolata</taxon>
        <taxon>Ciliophora</taxon>
        <taxon>Postciliodesmatophora</taxon>
        <taxon>Heterotrichea</taxon>
        <taxon>Heterotrichida</taxon>
        <taxon>Stentoridae</taxon>
        <taxon>Stentor</taxon>
    </lineage>
</organism>
<reference evidence="1 2" key="1">
    <citation type="submission" date="2016-11" db="EMBL/GenBank/DDBJ databases">
        <title>The macronuclear genome of Stentor coeruleus: a giant cell with tiny introns.</title>
        <authorList>
            <person name="Slabodnick M."/>
            <person name="Ruby J.G."/>
            <person name="Reiff S.B."/>
            <person name="Swart E.C."/>
            <person name="Gosai S."/>
            <person name="Prabakaran S."/>
            <person name="Witkowska E."/>
            <person name="Larue G.E."/>
            <person name="Fisher S."/>
            <person name="Freeman R.M."/>
            <person name="Gunawardena J."/>
            <person name="Chu W."/>
            <person name="Stover N.A."/>
            <person name="Gregory B.D."/>
            <person name="Nowacki M."/>
            <person name="Derisi J."/>
            <person name="Roy S.W."/>
            <person name="Marshall W.F."/>
            <person name="Sood P."/>
        </authorList>
    </citation>
    <scope>NUCLEOTIDE SEQUENCE [LARGE SCALE GENOMIC DNA]</scope>
    <source>
        <strain evidence="1">WM001</strain>
    </source>
</reference>
<keyword evidence="2" id="KW-1185">Reference proteome</keyword>
<name>A0A1R2AQB1_9CILI</name>
<comment type="caution">
    <text evidence="1">The sequence shown here is derived from an EMBL/GenBank/DDBJ whole genome shotgun (WGS) entry which is preliminary data.</text>
</comment>
<gene>
    <name evidence="1" type="ORF">SteCoe_36409</name>
</gene>
<proteinExistence type="predicted"/>
<dbReference type="OrthoDB" id="6618719at2759"/>
<protein>
    <recommendedName>
        <fullName evidence="3">DDE-1 domain-containing protein</fullName>
    </recommendedName>
</protein>
<sequence length="81" mass="9068">MSALGDIIIENIDKGENNAVEIIKSANLLNACHMLRKAWNEITGQIIANCFRRAGFLQNEDVSCDKKNLIEIPHITSETEK</sequence>